<dbReference type="CDD" id="cd00086">
    <property type="entry name" value="homeodomain"/>
    <property type="match status" value="1"/>
</dbReference>
<evidence type="ECO:0000259" key="7">
    <source>
        <dbReference type="PROSITE" id="PS50071"/>
    </source>
</evidence>
<dbReference type="Gene3D" id="1.10.10.60">
    <property type="entry name" value="Homeodomain-like"/>
    <property type="match status" value="1"/>
</dbReference>
<feature type="region of interest" description="Disordered" evidence="6">
    <location>
        <begin position="1"/>
        <end position="20"/>
    </location>
</feature>
<dbReference type="InterPro" id="IPR017970">
    <property type="entry name" value="Homeobox_CS"/>
</dbReference>
<dbReference type="PROSITE" id="PS00027">
    <property type="entry name" value="HOMEOBOX_1"/>
    <property type="match status" value="1"/>
</dbReference>
<feature type="region of interest" description="Disordered" evidence="6">
    <location>
        <begin position="502"/>
        <end position="538"/>
    </location>
</feature>
<keyword evidence="2 4" id="KW-0371">Homeobox</keyword>
<feature type="domain" description="Homeobox" evidence="7">
    <location>
        <begin position="194"/>
        <end position="254"/>
    </location>
</feature>
<dbReference type="SUPFAM" id="SSF46689">
    <property type="entry name" value="Homeodomain-like"/>
    <property type="match status" value="1"/>
</dbReference>
<dbReference type="InterPro" id="IPR052631">
    <property type="entry name" value="Paired_homeobox_Bicoid"/>
</dbReference>
<dbReference type="PROSITE" id="PS50071">
    <property type="entry name" value="HOMEOBOX_2"/>
    <property type="match status" value="1"/>
</dbReference>
<dbReference type="EMBL" id="WTPW01000292">
    <property type="protein sequence ID" value="KAF0525997.1"/>
    <property type="molecule type" value="Genomic_DNA"/>
</dbReference>
<dbReference type="Pfam" id="PF00046">
    <property type="entry name" value="Homeodomain"/>
    <property type="match status" value="1"/>
</dbReference>
<reference evidence="8 9" key="1">
    <citation type="journal article" date="2019" name="Environ. Microbiol.">
        <title>At the nexus of three kingdoms: the genome of the mycorrhizal fungus Gigaspora margarita provides insights into plant, endobacterial and fungal interactions.</title>
        <authorList>
            <person name="Venice F."/>
            <person name="Ghignone S."/>
            <person name="Salvioli di Fossalunga A."/>
            <person name="Amselem J."/>
            <person name="Novero M."/>
            <person name="Xianan X."/>
            <person name="Sedzielewska Toro K."/>
            <person name="Morin E."/>
            <person name="Lipzen A."/>
            <person name="Grigoriev I.V."/>
            <person name="Henrissat B."/>
            <person name="Martin F.M."/>
            <person name="Bonfante P."/>
        </authorList>
    </citation>
    <scope>NUCLEOTIDE SEQUENCE [LARGE SCALE GENOMIC DNA]</scope>
    <source>
        <strain evidence="8 9">BEG34</strain>
    </source>
</reference>
<evidence type="ECO:0000313" key="8">
    <source>
        <dbReference type="EMBL" id="KAF0525997.1"/>
    </source>
</evidence>
<comment type="subcellular location">
    <subcellularLocation>
        <location evidence="4 5">Nucleus</location>
    </subcellularLocation>
</comment>
<feature type="region of interest" description="Disordered" evidence="6">
    <location>
        <begin position="28"/>
        <end position="71"/>
    </location>
</feature>
<accession>A0A8H4ARL0</accession>
<keyword evidence="3 4" id="KW-0539">Nucleus</keyword>
<feature type="compositionally biased region" description="Polar residues" evidence="6">
    <location>
        <begin position="62"/>
        <end position="71"/>
    </location>
</feature>
<sequence>MSNVYDQYSTSTSSRTNSINRPSIVPISALLNPEPDNVSSTTSTSTSSNNVDNYENLDDGYYNSSSQNVQNGQCRRYSAPNLSSDILNNSENNNLTIIYHNNNSSNSITPINSDSSLSTPTSPLSKHSTYLGGGSSRSTSSSLPSTRRSSMNRSSDHNSINNMITPPQTPGIKSPTKSNFQFPPNASDQNSQSMPPKVKRKRITQEQLADLVAMFEQTDTPSYDVREKLAKKLNMTNREVQVWFQNRRAKANRAKANEHNASHQHHRFLHHHSVSTAQAASGHASSIGMINPGNFTFVPMFTNGGPSASCPAKGRNNRRHSCVTSTINSQKKASQNSPFTRQRAATVTGAPMTSSHNSSNQKMVIPPSIKIMPSYGQDLHPTHHVYGGHGHTVPHSPVSPISPSNTAPILPPPIPSSHYMLPGLNPCNLPPPIPPIKELLPPPSDLYPSSQHSLTPIHHPQSYNNQPHHSFSSNIETQSTLSPVVSKTSPIDILATAAEFVQSEEKEKERLRALEAMKQDDENNDDSQKSSVWRPWLV</sequence>
<proteinExistence type="predicted"/>
<feature type="DNA-binding region" description="Homeobox" evidence="4">
    <location>
        <begin position="196"/>
        <end position="255"/>
    </location>
</feature>
<dbReference type="OrthoDB" id="6159439at2759"/>
<evidence type="ECO:0000256" key="6">
    <source>
        <dbReference type="SAM" id="MobiDB-lite"/>
    </source>
</evidence>
<feature type="compositionally biased region" description="Polar residues" evidence="6">
    <location>
        <begin position="151"/>
        <end position="166"/>
    </location>
</feature>
<gene>
    <name evidence="8" type="ORF">F8M41_014269</name>
</gene>
<dbReference type="Proteomes" id="UP000439903">
    <property type="component" value="Unassembled WGS sequence"/>
</dbReference>
<evidence type="ECO:0000256" key="4">
    <source>
        <dbReference type="PROSITE-ProRule" id="PRU00108"/>
    </source>
</evidence>
<comment type="caution">
    <text evidence="8">The sequence shown here is derived from an EMBL/GenBank/DDBJ whole genome shotgun (WGS) entry which is preliminary data.</text>
</comment>
<evidence type="ECO:0000256" key="5">
    <source>
        <dbReference type="RuleBase" id="RU000682"/>
    </source>
</evidence>
<evidence type="ECO:0000256" key="3">
    <source>
        <dbReference type="ARBA" id="ARBA00023242"/>
    </source>
</evidence>
<evidence type="ECO:0000256" key="2">
    <source>
        <dbReference type="ARBA" id="ARBA00023155"/>
    </source>
</evidence>
<dbReference type="PANTHER" id="PTHR46255">
    <property type="entry name" value="SHORT STATURE HOMEOBOX"/>
    <property type="match status" value="1"/>
</dbReference>
<evidence type="ECO:0000313" key="9">
    <source>
        <dbReference type="Proteomes" id="UP000439903"/>
    </source>
</evidence>
<evidence type="ECO:0000256" key="1">
    <source>
        <dbReference type="ARBA" id="ARBA00023125"/>
    </source>
</evidence>
<feature type="region of interest" description="Disordered" evidence="6">
    <location>
        <begin position="447"/>
        <end position="473"/>
    </location>
</feature>
<dbReference type="GO" id="GO:0000981">
    <property type="term" value="F:DNA-binding transcription factor activity, RNA polymerase II-specific"/>
    <property type="evidence" value="ECO:0007669"/>
    <property type="project" value="InterPro"/>
</dbReference>
<protein>
    <submittedName>
        <fullName evidence="8">Homeobox domain-containing protein</fullName>
    </submittedName>
</protein>
<dbReference type="GO" id="GO:0005634">
    <property type="term" value="C:nucleus"/>
    <property type="evidence" value="ECO:0007669"/>
    <property type="project" value="UniProtKB-SubCell"/>
</dbReference>
<dbReference type="SMART" id="SM00389">
    <property type="entry name" value="HOX"/>
    <property type="match status" value="1"/>
</dbReference>
<feature type="compositionally biased region" description="Basic and acidic residues" evidence="6">
    <location>
        <begin position="503"/>
        <end position="521"/>
    </location>
</feature>
<organism evidence="8 9">
    <name type="scientific">Gigaspora margarita</name>
    <dbReference type="NCBI Taxonomy" id="4874"/>
    <lineage>
        <taxon>Eukaryota</taxon>
        <taxon>Fungi</taxon>
        <taxon>Fungi incertae sedis</taxon>
        <taxon>Mucoromycota</taxon>
        <taxon>Glomeromycotina</taxon>
        <taxon>Glomeromycetes</taxon>
        <taxon>Diversisporales</taxon>
        <taxon>Gigasporaceae</taxon>
        <taxon>Gigaspora</taxon>
    </lineage>
</organism>
<feature type="compositionally biased region" description="Polar residues" evidence="6">
    <location>
        <begin position="461"/>
        <end position="473"/>
    </location>
</feature>
<keyword evidence="1 4" id="KW-0238">DNA-binding</keyword>
<name>A0A8H4ARL0_GIGMA</name>
<keyword evidence="9" id="KW-1185">Reference proteome</keyword>
<dbReference type="PANTHER" id="PTHR46255:SF3">
    <property type="entry name" value="HOMEOBOX DOMAIN-CONTAINING PROTEIN"/>
    <property type="match status" value="1"/>
</dbReference>
<dbReference type="InterPro" id="IPR009057">
    <property type="entry name" value="Homeodomain-like_sf"/>
</dbReference>
<dbReference type="InterPro" id="IPR001356">
    <property type="entry name" value="HD"/>
</dbReference>
<feature type="compositionally biased region" description="Low complexity" evidence="6">
    <location>
        <begin position="110"/>
        <end position="149"/>
    </location>
</feature>
<feature type="region of interest" description="Disordered" evidence="6">
    <location>
        <begin position="110"/>
        <end position="201"/>
    </location>
</feature>
<feature type="compositionally biased region" description="Polar residues" evidence="6">
    <location>
        <begin position="175"/>
        <end position="194"/>
    </location>
</feature>
<feature type="compositionally biased region" description="Low complexity" evidence="6">
    <location>
        <begin position="9"/>
        <end position="20"/>
    </location>
</feature>
<dbReference type="GO" id="GO:1990837">
    <property type="term" value="F:sequence-specific double-stranded DNA binding"/>
    <property type="evidence" value="ECO:0007669"/>
    <property type="project" value="TreeGrafter"/>
</dbReference>
<dbReference type="AlphaFoldDB" id="A0A8H4ARL0"/>
<feature type="compositionally biased region" description="Low complexity" evidence="6">
    <location>
        <begin position="36"/>
        <end position="53"/>
    </location>
</feature>